<keyword evidence="7" id="KW-0460">Magnesium</keyword>
<feature type="region of interest" description="Disordered" evidence="9">
    <location>
        <begin position="378"/>
        <end position="433"/>
    </location>
</feature>
<dbReference type="Pfam" id="PF03372">
    <property type="entry name" value="Exo_endo_phos"/>
    <property type="match status" value="1"/>
</dbReference>
<feature type="domain" description="Endonuclease/exonuclease/phosphatase" evidence="10">
    <location>
        <begin position="130"/>
        <end position="364"/>
    </location>
</feature>
<evidence type="ECO:0000256" key="4">
    <source>
        <dbReference type="ARBA" id="ARBA00022723"/>
    </source>
</evidence>
<evidence type="ECO:0000256" key="5">
    <source>
        <dbReference type="ARBA" id="ARBA00022763"/>
    </source>
</evidence>
<evidence type="ECO:0000256" key="1">
    <source>
        <dbReference type="ARBA" id="ARBA00001936"/>
    </source>
</evidence>
<keyword evidence="4" id="KW-0479">Metal-binding</keyword>
<evidence type="ECO:0000313" key="14">
    <source>
        <dbReference type="Proteomes" id="UP000649753"/>
    </source>
</evidence>
<feature type="domain" description="MJ1316 RNA cyclic group end recognition" evidence="11">
    <location>
        <begin position="1"/>
        <end position="65"/>
    </location>
</feature>
<keyword evidence="14" id="KW-1185">Reference proteome</keyword>
<name>A0A927MB51_9ACTN</name>
<evidence type="ECO:0000313" key="13">
    <source>
        <dbReference type="EMBL" id="MBE1490467.1"/>
    </source>
</evidence>
<dbReference type="InterPro" id="IPR007012">
    <property type="entry name" value="PolA_pol_cen_dom"/>
</dbReference>
<dbReference type="GO" id="GO:0070260">
    <property type="term" value="F:5'-tyrosyl-DNA phosphodiesterase activity"/>
    <property type="evidence" value="ECO:0007669"/>
    <property type="project" value="TreeGrafter"/>
</dbReference>
<dbReference type="GO" id="GO:0046872">
    <property type="term" value="F:metal ion binding"/>
    <property type="evidence" value="ECO:0007669"/>
    <property type="project" value="UniProtKB-KW"/>
</dbReference>
<accession>A0A927MB51</accession>
<comment type="cofactor">
    <cofactor evidence="1">
        <name>Mn(2+)</name>
        <dbReference type="ChEBI" id="CHEBI:29035"/>
    </cofactor>
</comment>
<dbReference type="GO" id="GO:0005737">
    <property type="term" value="C:cytoplasm"/>
    <property type="evidence" value="ECO:0007669"/>
    <property type="project" value="TreeGrafter"/>
</dbReference>
<dbReference type="GO" id="GO:0003697">
    <property type="term" value="F:single-stranded DNA binding"/>
    <property type="evidence" value="ECO:0007669"/>
    <property type="project" value="TreeGrafter"/>
</dbReference>
<evidence type="ECO:0000256" key="6">
    <source>
        <dbReference type="ARBA" id="ARBA00022801"/>
    </source>
</evidence>
<gene>
    <name evidence="13" type="ORF">H4W31_006105</name>
</gene>
<dbReference type="InterPro" id="IPR040459">
    <property type="entry name" value="MJ1316"/>
</dbReference>
<dbReference type="EMBL" id="JADBEB010000001">
    <property type="protein sequence ID" value="MBE1490467.1"/>
    <property type="molecule type" value="Genomic_DNA"/>
</dbReference>
<proteinExistence type="predicted"/>
<dbReference type="SUPFAM" id="SSF56219">
    <property type="entry name" value="DNase I-like"/>
    <property type="match status" value="1"/>
</dbReference>
<dbReference type="InterPro" id="IPR051547">
    <property type="entry name" value="TDP2-like"/>
</dbReference>
<evidence type="ECO:0000256" key="3">
    <source>
        <dbReference type="ARBA" id="ARBA00022722"/>
    </source>
</evidence>
<keyword evidence="6 13" id="KW-0378">Hydrolase</keyword>
<dbReference type="PANTHER" id="PTHR15822:SF4">
    <property type="entry name" value="TYROSYL-DNA PHOSPHODIESTERASE 2"/>
    <property type="match status" value="1"/>
</dbReference>
<organism evidence="13 14">
    <name type="scientific">Plantactinospora soyae</name>
    <dbReference type="NCBI Taxonomy" id="1544732"/>
    <lineage>
        <taxon>Bacteria</taxon>
        <taxon>Bacillati</taxon>
        <taxon>Actinomycetota</taxon>
        <taxon>Actinomycetes</taxon>
        <taxon>Micromonosporales</taxon>
        <taxon>Micromonosporaceae</taxon>
        <taxon>Plantactinospora</taxon>
    </lineage>
</organism>
<dbReference type="RefSeq" id="WP_192769749.1">
    <property type="nucleotide sequence ID" value="NZ_JADBEB010000001.1"/>
</dbReference>
<reference evidence="13" key="1">
    <citation type="submission" date="2020-10" db="EMBL/GenBank/DDBJ databases">
        <title>Sequencing the genomes of 1000 actinobacteria strains.</title>
        <authorList>
            <person name="Klenk H.-P."/>
        </authorList>
    </citation>
    <scope>NUCLEOTIDE SEQUENCE</scope>
    <source>
        <strain evidence="13">DSM 46832</strain>
    </source>
</reference>
<comment type="caution">
    <text evidence="13">The sequence shown here is derived from an EMBL/GenBank/DDBJ whole genome shotgun (WGS) entry which is preliminary data.</text>
</comment>
<dbReference type="SUPFAM" id="SSF81631">
    <property type="entry name" value="PAP/OAS1 substrate-binding domain"/>
    <property type="match status" value="1"/>
</dbReference>
<dbReference type="InterPro" id="IPR036691">
    <property type="entry name" value="Endo/exonu/phosph_ase_sf"/>
</dbReference>
<dbReference type="Proteomes" id="UP000649753">
    <property type="component" value="Unassembled WGS sequence"/>
</dbReference>
<dbReference type="InterPro" id="IPR005135">
    <property type="entry name" value="Endo/exonuclease/phosphatase"/>
</dbReference>
<dbReference type="CDD" id="cd09080">
    <property type="entry name" value="TDP2"/>
    <property type="match status" value="1"/>
</dbReference>
<dbReference type="PANTHER" id="PTHR15822">
    <property type="entry name" value="TRAF AND TNF RECEPTOR-ASSOCIATED PROTEIN"/>
    <property type="match status" value="1"/>
</dbReference>
<dbReference type="GO" id="GO:1990817">
    <property type="term" value="F:poly(A) RNA polymerase activity"/>
    <property type="evidence" value="ECO:0007669"/>
    <property type="project" value="InterPro"/>
</dbReference>
<comment type="cofactor">
    <cofactor evidence="2">
        <name>Mg(2+)</name>
        <dbReference type="ChEBI" id="CHEBI:18420"/>
    </cofactor>
</comment>
<dbReference type="Gene3D" id="3.60.10.10">
    <property type="entry name" value="Endonuclease/exonuclease/phosphatase"/>
    <property type="match status" value="1"/>
</dbReference>
<keyword evidence="3" id="KW-0540">Nuclease</keyword>
<keyword evidence="5" id="KW-0227">DNA damage</keyword>
<evidence type="ECO:0000259" key="11">
    <source>
        <dbReference type="Pfam" id="PF04457"/>
    </source>
</evidence>
<dbReference type="AlphaFoldDB" id="A0A927MB51"/>
<dbReference type="GO" id="GO:0004519">
    <property type="term" value="F:endonuclease activity"/>
    <property type="evidence" value="ECO:0007669"/>
    <property type="project" value="UniProtKB-KW"/>
</dbReference>
<evidence type="ECO:0000256" key="2">
    <source>
        <dbReference type="ARBA" id="ARBA00001946"/>
    </source>
</evidence>
<keyword evidence="13" id="KW-0255">Endonuclease</keyword>
<dbReference type="SUPFAM" id="SSF81301">
    <property type="entry name" value="Nucleotidyltransferase"/>
    <property type="match status" value="1"/>
</dbReference>
<dbReference type="Pfam" id="PF04457">
    <property type="entry name" value="MJ1316"/>
    <property type="match status" value="1"/>
</dbReference>
<dbReference type="Gene3D" id="1.10.1410.10">
    <property type="match status" value="1"/>
</dbReference>
<keyword evidence="8" id="KW-0234">DNA repair</keyword>
<evidence type="ECO:0000259" key="12">
    <source>
        <dbReference type="Pfam" id="PF04928"/>
    </source>
</evidence>
<evidence type="ECO:0000259" key="10">
    <source>
        <dbReference type="Pfam" id="PF03372"/>
    </source>
</evidence>
<evidence type="ECO:0000256" key="7">
    <source>
        <dbReference type="ARBA" id="ARBA00022842"/>
    </source>
</evidence>
<dbReference type="InterPro" id="IPR043519">
    <property type="entry name" value="NT_sf"/>
</dbReference>
<evidence type="ECO:0000256" key="9">
    <source>
        <dbReference type="SAM" id="MobiDB-lite"/>
    </source>
</evidence>
<evidence type="ECO:0000256" key="8">
    <source>
        <dbReference type="ARBA" id="ARBA00023204"/>
    </source>
</evidence>
<sequence>MRTSEEIYHRIRWDPRFDPARFVLGVNVRGPRPARVPLPAFVPGGDVPWHRVLFIEADGEVVWDRSAGVDRIDSSSAGRVRDPRRLRAPFFTAGTPFRWDPLVGWHDAAAPATSAVPATTGSAAVRLRVLTWNVLWDRYDGDRIDTARRRPLLLRALERADADVIALQEVETGLLDLLLRAPWVRATYTLDADPSGRDVDDTGLLLLSRLPVREAGRYALGRHKAVAAITVQTAAGPVVLAGTHLTSDHAEHGAARRDTELARLAEGLAGVDGAVILLGDFNDGGTGPGVLPGLRDAWTEVRGPDDGTPTFDPRVNPLAAVSTLSGRPARLDRVLVRGAGLRAVAAAILGDAPAAPGGLFISDHYGVVVDVTVGADPAGVDPSVPRHPDPPSGGGPDGWPRPDHPLPSRPVPDHPLPGGFLPELLAGPGDGRPAAGERHRIVLAGRVTRRLRAALPEAAVHVVGSRRLGCALAGADLDLVLAVPGPVDLAAVEARVRGALPAATGIRPVAGTRGPGLRLRVEDLDVDLVVVPTVDVPAAAAVIRRAELGEVAATALSAVSDADAVLAEVGARRSAFLGLARQVKAWARARGLDSAPFGGLPGLAWTVLAARTVCDAGDLPRADLLRHFFAEWATWDWRRPVALRPNPPETELAEPVRILTPSAPVRSCTGQVGAGGRDLLVREFHHGWELVEAAGPGSRPDLLSPPPLRQRHAAWAVLTVRAVGGESSQVTLGRVRGRIRALLTALERAGVPDAHAWPRPYESGSGVTRYAIGLGQAPPDPYRLGTVADAWLAGLPGTSVDWVPGDGLPATGTHD</sequence>
<dbReference type="Pfam" id="PF04928">
    <property type="entry name" value="PAP_central"/>
    <property type="match status" value="1"/>
</dbReference>
<feature type="domain" description="Poly(A) polymerase central" evidence="12">
    <location>
        <begin position="580"/>
        <end position="691"/>
    </location>
</feature>
<protein>
    <submittedName>
        <fullName evidence="13">Endonuclease/exonuclease/phosphatase family metal-dependent hydrolase/uncharacterized protein (UPF0248 family)</fullName>
    </submittedName>
</protein>
<dbReference type="Gene3D" id="3.30.460.10">
    <property type="entry name" value="Beta Polymerase, domain 2"/>
    <property type="match status" value="1"/>
</dbReference>
<dbReference type="GO" id="GO:0006302">
    <property type="term" value="P:double-strand break repair"/>
    <property type="evidence" value="ECO:0007669"/>
    <property type="project" value="TreeGrafter"/>
</dbReference>